<evidence type="ECO:0000256" key="1">
    <source>
        <dbReference type="ARBA" id="ARBA00001964"/>
    </source>
</evidence>
<name>A0A419ET04_9BACT</name>
<sequence>MTDRKELEKYLVTKAAETRKKILELARIAMGGHLGGALSMVDVTVALYHHIMNLDPKNPSWPDRDRFILSKGHGAIALDPILAQVGFFPEEKLETFNKLDSPFGMHTNAHSTPGIEHSTGSLGHGLAVAVGMALGARLDGATWRVFCLLGDGEMQEGSTWEALMSAAQFKLGNLVAIIDRNKFTIDGPTEMLMALEPLADKLRAFRWNVIEVNGQNMTEILNVFEELPLPTSDVPTVVIAHTEKGHGVSFMRGQSKWHYGAIDSDLEAQAVQEIDATIPK</sequence>
<dbReference type="InterPro" id="IPR029061">
    <property type="entry name" value="THDP-binding"/>
</dbReference>
<organism evidence="6 7">
    <name type="scientific">Candidatus Abyssobacteria bacterium SURF_17</name>
    <dbReference type="NCBI Taxonomy" id="2093361"/>
    <lineage>
        <taxon>Bacteria</taxon>
        <taxon>Pseudomonadati</taxon>
        <taxon>Candidatus Hydrogenedentota</taxon>
        <taxon>Candidatus Abyssobacteria</taxon>
    </lineage>
</organism>
<dbReference type="PANTHER" id="PTHR47514:SF2">
    <property type="entry name" value="TRANSKETOLASE"/>
    <property type="match status" value="1"/>
</dbReference>
<feature type="domain" description="Transketolase N-terminal" evidence="5">
    <location>
        <begin position="28"/>
        <end position="265"/>
    </location>
</feature>
<dbReference type="InterPro" id="IPR049557">
    <property type="entry name" value="Transketolase_CS"/>
</dbReference>
<dbReference type="CDD" id="cd02012">
    <property type="entry name" value="TPP_TK"/>
    <property type="match status" value="1"/>
</dbReference>
<evidence type="ECO:0000256" key="3">
    <source>
        <dbReference type="ARBA" id="ARBA00022723"/>
    </source>
</evidence>
<evidence type="ECO:0000313" key="6">
    <source>
        <dbReference type="EMBL" id="RJP66792.1"/>
    </source>
</evidence>
<protein>
    <submittedName>
        <fullName evidence="6">Transketolase</fullName>
    </submittedName>
</protein>
<evidence type="ECO:0000313" key="7">
    <source>
        <dbReference type="Proteomes" id="UP000285961"/>
    </source>
</evidence>
<accession>A0A419ET04</accession>
<keyword evidence="3" id="KW-0479">Metal-binding</keyword>
<gene>
    <name evidence="6" type="ORF">C4532_15540</name>
</gene>
<evidence type="ECO:0000256" key="2">
    <source>
        <dbReference type="ARBA" id="ARBA00022679"/>
    </source>
</evidence>
<dbReference type="AlphaFoldDB" id="A0A419ET04"/>
<evidence type="ECO:0000259" key="5">
    <source>
        <dbReference type="Pfam" id="PF00456"/>
    </source>
</evidence>
<dbReference type="PANTHER" id="PTHR47514">
    <property type="entry name" value="TRANSKETOLASE N-TERMINAL SECTION-RELATED"/>
    <property type="match status" value="1"/>
</dbReference>
<dbReference type="PROSITE" id="PS00801">
    <property type="entry name" value="TRANSKETOLASE_1"/>
    <property type="match status" value="1"/>
</dbReference>
<dbReference type="EMBL" id="QZKI01000111">
    <property type="protein sequence ID" value="RJP66792.1"/>
    <property type="molecule type" value="Genomic_DNA"/>
</dbReference>
<dbReference type="Proteomes" id="UP000285961">
    <property type="component" value="Unassembled WGS sequence"/>
</dbReference>
<keyword evidence="2" id="KW-0808">Transferase</keyword>
<proteinExistence type="predicted"/>
<dbReference type="Pfam" id="PF00456">
    <property type="entry name" value="Transketolase_N"/>
    <property type="match status" value="1"/>
</dbReference>
<evidence type="ECO:0000256" key="4">
    <source>
        <dbReference type="ARBA" id="ARBA00023052"/>
    </source>
</evidence>
<comment type="caution">
    <text evidence="6">The sequence shown here is derived from an EMBL/GenBank/DDBJ whole genome shotgun (WGS) entry which is preliminary data.</text>
</comment>
<dbReference type="SUPFAM" id="SSF52518">
    <property type="entry name" value="Thiamin diphosphate-binding fold (THDP-binding)"/>
    <property type="match status" value="1"/>
</dbReference>
<dbReference type="InterPro" id="IPR005474">
    <property type="entry name" value="Transketolase_N"/>
</dbReference>
<dbReference type="Gene3D" id="3.40.50.970">
    <property type="match status" value="1"/>
</dbReference>
<dbReference type="GO" id="GO:0046872">
    <property type="term" value="F:metal ion binding"/>
    <property type="evidence" value="ECO:0007669"/>
    <property type="project" value="UniProtKB-KW"/>
</dbReference>
<comment type="cofactor">
    <cofactor evidence="1">
        <name>thiamine diphosphate</name>
        <dbReference type="ChEBI" id="CHEBI:58937"/>
    </cofactor>
</comment>
<dbReference type="GO" id="GO:0016740">
    <property type="term" value="F:transferase activity"/>
    <property type="evidence" value="ECO:0007669"/>
    <property type="project" value="UniProtKB-KW"/>
</dbReference>
<keyword evidence="4" id="KW-0786">Thiamine pyrophosphate</keyword>
<reference evidence="6 7" key="1">
    <citation type="journal article" date="2017" name="ISME J.">
        <title>Energy and carbon metabolisms in a deep terrestrial subsurface fluid microbial community.</title>
        <authorList>
            <person name="Momper L."/>
            <person name="Jungbluth S.P."/>
            <person name="Lee M.D."/>
            <person name="Amend J.P."/>
        </authorList>
    </citation>
    <scope>NUCLEOTIDE SEQUENCE [LARGE SCALE GENOMIC DNA]</scope>
    <source>
        <strain evidence="6">SURF_17</strain>
    </source>
</reference>